<dbReference type="RefSeq" id="WP_066089347.1">
    <property type="nucleotide sequence ID" value="NZ_LRVM01000009.1"/>
</dbReference>
<dbReference type="InterPro" id="IPR003593">
    <property type="entry name" value="AAA+_ATPase"/>
</dbReference>
<dbReference type="OrthoDB" id="9799337at2"/>
<dbReference type="AlphaFoldDB" id="A0A136WCI2"/>
<dbReference type="GO" id="GO:0016887">
    <property type="term" value="F:ATP hydrolysis activity"/>
    <property type="evidence" value="ECO:0007669"/>
    <property type="project" value="InterPro"/>
</dbReference>
<reference evidence="5 6" key="1">
    <citation type="submission" date="2016-01" db="EMBL/GenBank/DDBJ databases">
        <title>Genome sequence of Clostridium neopropionicum X4, DSM-3847.</title>
        <authorList>
            <person name="Poehlein A."/>
            <person name="Beck M.H."/>
            <person name="Bengelsdorf F.R."/>
            <person name="Daniel R."/>
            <person name="Duerre P."/>
        </authorList>
    </citation>
    <scope>NUCLEOTIDE SEQUENCE [LARGE SCALE GENOMIC DNA]</scope>
    <source>
        <strain evidence="5 6">DSM-3847</strain>
    </source>
</reference>
<gene>
    <name evidence="5" type="ORF">CLNEO_23650</name>
</gene>
<name>A0A136WCI2_9FIRM</name>
<dbReference type="Gene3D" id="3.40.50.300">
    <property type="entry name" value="P-loop containing nucleotide triphosphate hydrolases"/>
    <property type="match status" value="1"/>
</dbReference>
<dbReference type="PROSITE" id="PS50893">
    <property type="entry name" value="ABC_TRANSPORTER_2"/>
    <property type="match status" value="1"/>
</dbReference>
<dbReference type="STRING" id="36847.CLNEO_23650"/>
<proteinExistence type="predicted"/>
<evidence type="ECO:0000313" key="5">
    <source>
        <dbReference type="EMBL" id="KXL52200.1"/>
    </source>
</evidence>
<evidence type="ECO:0000256" key="1">
    <source>
        <dbReference type="ARBA" id="ARBA00022448"/>
    </source>
</evidence>
<organism evidence="5 6">
    <name type="scientific">Anaerotignum neopropionicum</name>
    <dbReference type="NCBI Taxonomy" id="36847"/>
    <lineage>
        <taxon>Bacteria</taxon>
        <taxon>Bacillati</taxon>
        <taxon>Bacillota</taxon>
        <taxon>Clostridia</taxon>
        <taxon>Lachnospirales</taxon>
        <taxon>Anaerotignaceae</taxon>
        <taxon>Anaerotignum</taxon>
    </lineage>
</organism>
<dbReference type="InterPro" id="IPR027417">
    <property type="entry name" value="P-loop_NTPase"/>
</dbReference>
<dbReference type="PROSITE" id="PS00211">
    <property type="entry name" value="ABC_TRANSPORTER_1"/>
    <property type="match status" value="1"/>
</dbReference>
<protein>
    <submittedName>
        <fullName evidence="5">Putative ABC transporter ATP-binding protein</fullName>
    </submittedName>
</protein>
<dbReference type="Proteomes" id="UP000070539">
    <property type="component" value="Unassembled WGS sequence"/>
</dbReference>
<keyword evidence="2" id="KW-0547">Nucleotide-binding</keyword>
<evidence type="ECO:0000313" key="6">
    <source>
        <dbReference type="Proteomes" id="UP000070539"/>
    </source>
</evidence>
<dbReference type="SUPFAM" id="SSF52540">
    <property type="entry name" value="P-loop containing nucleoside triphosphate hydrolases"/>
    <property type="match status" value="1"/>
</dbReference>
<dbReference type="InterPro" id="IPR003439">
    <property type="entry name" value="ABC_transporter-like_ATP-bd"/>
</dbReference>
<evidence type="ECO:0000256" key="2">
    <source>
        <dbReference type="ARBA" id="ARBA00022741"/>
    </source>
</evidence>
<dbReference type="SMART" id="SM00382">
    <property type="entry name" value="AAA"/>
    <property type="match status" value="1"/>
</dbReference>
<keyword evidence="1" id="KW-0813">Transport</keyword>
<dbReference type="EMBL" id="LRVM01000009">
    <property type="protein sequence ID" value="KXL52200.1"/>
    <property type="molecule type" value="Genomic_DNA"/>
</dbReference>
<evidence type="ECO:0000256" key="3">
    <source>
        <dbReference type="ARBA" id="ARBA00022840"/>
    </source>
</evidence>
<accession>A0A136WCI2</accession>
<evidence type="ECO:0000259" key="4">
    <source>
        <dbReference type="PROSITE" id="PS50893"/>
    </source>
</evidence>
<comment type="caution">
    <text evidence="5">The sequence shown here is derived from an EMBL/GenBank/DDBJ whole genome shotgun (WGS) entry which is preliminary data.</text>
</comment>
<dbReference type="PANTHER" id="PTHR42734">
    <property type="entry name" value="METAL TRANSPORT SYSTEM ATP-BINDING PROTEIN TM_0124-RELATED"/>
    <property type="match status" value="1"/>
</dbReference>
<dbReference type="FunFam" id="3.40.50.300:FF:000134">
    <property type="entry name" value="Iron-enterobactin ABC transporter ATP-binding protein"/>
    <property type="match status" value="1"/>
</dbReference>
<dbReference type="Pfam" id="PF00005">
    <property type="entry name" value="ABC_tran"/>
    <property type="match status" value="1"/>
</dbReference>
<sequence>MLLRVEKGSFYYTSDTPILQDITLSLEKGEVIAVMGPNGIGKTTFLKCLMGIYKWKSGHSLIDGKDTGNARKQIGYVPQAHRFSFPYSVRDMVVFGRAKYLPAFASPGEKDYAFADRALEEVGISAIRDKSCNQLSGGQLQMVLLARALVGEPQLLILDEPESHLDFGNQITILKIIKRLAKEKGIACVMNTHYPNHALNIADKTLLLKGNKFLVGKTDQILTKENIREYFGVDSIIVTAQKDDREINAFVLTDLI</sequence>
<dbReference type="InterPro" id="IPR017871">
    <property type="entry name" value="ABC_transporter-like_CS"/>
</dbReference>
<dbReference type="PANTHER" id="PTHR42734:SF19">
    <property type="entry name" value="IRON COMPOUNDS ABC TRANSPORTER, ATP-BINDING PROTEIN"/>
    <property type="match status" value="1"/>
</dbReference>
<dbReference type="GO" id="GO:0005524">
    <property type="term" value="F:ATP binding"/>
    <property type="evidence" value="ECO:0007669"/>
    <property type="project" value="UniProtKB-KW"/>
</dbReference>
<dbReference type="InterPro" id="IPR050153">
    <property type="entry name" value="Metal_Ion_Import_ABC"/>
</dbReference>
<keyword evidence="6" id="KW-1185">Reference proteome</keyword>
<feature type="domain" description="ABC transporter" evidence="4">
    <location>
        <begin position="3"/>
        <end position="235"/>
    </location>
</feature>
<keyword evidence="3 5" id="KW-0067">ATP-binding</keyword>